<evidence type="ECO:0000313" key="1">
    <source>
        <dbReference type="EMBL" id="GGI55272.1"/>
    </source>
</evidence>
<protein>
    <submittedName>
        <fullName evidence="1">Uncharacterized protein</fullName>
    </submittedName>
</protein>
<evidence type="ECO:0000313" key="2">
    <source>
        <dbReference type="Proteomes" id="UP000627205"/>
    </source>
</evidence>
<reference evidence="1" key="1">
    <citation type="journal article" date="2014" name="Int. J. Syst. Evol. Microbiol.">
        <title>Complete genome sequence of Corynebacterium casei LMG S-19264T (=DSM 44701T), isolated from a smear-ripened cheese.</title>
        <authorList>
            <consortium name="US DOE Joint Genome Institute (JGI-PGF)"/>
            <person name="Walter F."/>
            <person name="Albersmeier A."/>
            <person name="Kalinowski J."/>
            <person name="Ruckert C."/>
        </authorList>
    </citation>
    <scope>NUCLEOTIDE SEQUENCE</scope>
    <source>
        <strain evidence="1">CCM 7664</strain>
    </source>
</reference>
<dbReference type="EMBL" id="BMDP01000003">
    <property type="protein sequence ID" value="GGI55272.1"/>
    <property type="molecule type" value="Genomic_DNA"/>
</dbReference>
<proteinExistence type="predicted"/>
<dbReference type="AlphaFoldDB" id="A0A8J3B289"/>
<comment type="caution">
    <text evidence="1">The sequence shown here is derived from an EMBL/GenBank/DDBJ whole genome shotgun (WGS) entry which is preliminary data.</text>
</comment>
<sequence>MAIAVMFTVCELIIARQNNNAKWGFNEIAISTSIFAFGIINTPAAFGSASAKGDRNLEDFPIVRIQESTFSTQWRLFTITDKGAVLINLDPLTDRYFFKVVETTQLSQVSATKEIRD</sequence>
<accession>A0A8J3B289</accession>
<reference evidence="1" key="2">
    <citation type="submission" date="2020-09" db="EMBL/GenBank/DDBJ databases">
        <authorList>
            <person name="Sun Q."/>
            <person name="Sedlacek I."/>
        </authorList>
    </citation>
    <scope>NUCLEOTIDE SEQUENCE</scope>
    <source>
        <strain evidence="1">CCM 7664</strain>
    </source>
</reference>
<dbReference type="Proteomes" id="UP000627205">
    <property type="component" value="Unassembled WGS sequence"/>
</dbReference>
<keyword evidence="2" id="KW-1185">Reference proteome</keyword>
<name>A0A8J3B289_9BURK</name>
<organism evidence="1 2">
    <name type="scientific">Oxalicibacterium solurbis</name>
    <dbReference type="NCBI Taxonomy" id="69280"/>
    <lineage>
        <taxon>Bacteria</taxon>
        <taxon>Pseudomonadati</taxon>
        <taxon>Pseudomonadota</taxon>
        <taxon>Betaproteobacteria</taxon>
        <taxon>Burkholderiales</taxon>
        <taxon>Oxalobacteraceae</taxon>
        <taxon>Oxalicibacterium</taxon>
    </lineage>
</organism>
<gene>
    <name evidence="1" type="ORF">GCM10011430_24460</name>
</gene>